<reference evidence="10 11" key="1">
    <citation type="journal article" date="2023" name="IScience">
        <title>Expanded male sex-determining region conserved during the evolution of homothallism in the green alga Volvox.</title>
        <authorList>
            <person name="Yamamoto K."/>
            <person name="Matsuzaki R."/>
            <person name="Mahakham W."/>
            <person name="Heman W."/>
            <person name="Sekimoto H."/>
            <person name="Kawachi M."/>
            <person name="Minakuchi Y."/>
            <person name="Toyoda A."/>
            <person name="Nozaki H."/>
        </authorList>
    </citation>
    <scope>NUCLEOTIDE SEQUENCE [LARGE SCALE GENOMIC DNA]</scope>
    <source>
        <strain evidence="10 11">NIES-4468</strain>
    </source>
</reference>
<evidence type="ECO:0000256" key="8">
    <source>
        <dbReference type="SAM" id="MobiDB-lite"/>
    </source>
</evidence>
<feature type="region of interest" description="Disordered" evidence="8">
    <location>
        <begin position="402"/>
        <end position="452"/>
    </location>
</feature>
<evidence type="ECO:0000256" key="1">
    <source>
        <dbReference type="ARBA" id="ARBA00004370"/>
    </source>
</evidence>
<comment type="subcellular location">
    <subcellularLocation>
        <location evidence="1">Membrane</location>
    </subcellularLocation>
</comment>
<dbReference type="Proteomes" id="UP001165090">
    <property type="component" value="Unassembled WGS sequence"/>
</dbReference>
<feature type="compositionally biased region" description="Low complexity" evidence="8">
    <location>
        <begin position="1346"/>
        <end position="1356"/>
    </location>
</feature>
<feature type="compositionally biased region" description="Basic and acidic residues" evidence="8">
    <location>
        <begin position="1131"/>
        <end position="1142"/>
    </location>
</feature>
<dbReference type="Pfam" id="PF00211">
    <property type="entry name" value="Guanylate_cyc"/>
    <property type="match status" value="1"/>
</dbReference>
<dbReference type="InterPro" id="IPR001054">
    <property type="entry name" value="A/G_cyclase"/>
</dbReference>
<dbReference type="SUPFAM" id="SSF55073">
    <property type="entry name" value="Nucleotide cyclase"/>
    <property type="match status" value="1"/>
</dbReference>
<keyword evidence="2" id="KW-0812">Transmembrane</keyword>
<evidence type="ECO:0000313" key="10">
    <source>
        <dbReference type="EMBL" id="GLI68031.1"/>
    </source>
</evidence>
<feature type="domain" description="Guanylate cyclase" evidence="9">
    <location>
        <begin position="1432"/>
        <end position="1574"/>
    </location>
</feature>
<keyword evidence="3" id="KW-0547">Nucleotide-binding</keyword>
<dbReference type="InterPro" id="IPR029787">
    <property type="entry name" value="Nucleotide_cyclase"/>
</dbReference>
<comment type="caution">
    <text evidence="10">The sequence shown here is derived from an EMBL/GenBank/DDBJ whole genome shotgun (WGS) entry which is preliminary data.</text>
</comment>
<name>A0ABQ5SFQ6_9CHLO</name>
<dbReference type="InterPro" id="IPR018297">
    <property type="entry name" value="A/G_cyclase_CS"/>
</dbReference>
<proteinExistence type="inferred from homology"/>
<feature type="region of interest" description="Disordered" evidence="8">
    <location>
        <begin position="149"/>
        <end position="220"/>
    </location>
</feature>
<dbReference type="EMBL" id="BSDZ01000079">
    <property type="protein sequence ID" value="GLI68031.1"/>
    <property type="molecule type" value="Genomic_DNA"/>
</dbReference>
<dbReference type="PROSITE" id="PS00452">
    <property type="entry name" value="GUANYLATE_CYCLASE_1"/>
    <property type="match status" value="1"/>
</dbReference>
<dbReference type="Gene3D" id="3.30.70.1230">
    <property type="entry name" value="Nucleotide cyclase"/>
    <property type="match status" value="1"/>
</dbReference>
<dbReference type="CDD" id="cd07302">
    <property type="entry name" value="CHD"/>
    <property type="match status" value="1"/>
</dbReference>
<protein>
    <recommendedName>
        <fullName evidence="9">Guanylate cyclase domain-containing protein</fullName>
    </recommendedName>
</protein>
<evidence type="ECO:0000256" key="6">
    <source>
        <dbReference type="ARBA" id="ARBA00023239"/>
    </source>
</evidence>
<keyword evidence="6 7" id="KW-0456">Lyase</keyword>
<feature type="region of interest" description="Disordered" evidence="8">
    <location>
        <begin position="530"/>
        <end position="564"/>
    </location>
</feature>
<keyword evidence="11" id="KW-1185">Reference proteome</keyword>
<evidence type="ECO:0000256" key="2">
    <source>
        <dbReference type="ARBA" id="ARBA00022692"/>
    </source>
</evidence>
<gene>
    <name evidence="10" type="ORF">VaNZ11_012354</name>
</gene>
<feature type="region of interest" description="Disordered" evidence="8">
    <location>
        <begin position="1131"/>
        <end position="1169"/>
    </location>
</feature>
<evidence type="ECO:0000256" key="5">
    <source>
        <dbReference type="ARBA" id="ARBA00023136"/>
    </source>
</evidence>
<evidence type="ECO:0000256" key="7">
    <source>
        <dbReference type="RuleBase" id="RU000405"/>
    </source>
</evidence>
<dbReference type="PROSITE" id="PS50125">
    <property type="entry name" value="GUANYLATE_CYCLASE_2"/>
    <property type="match status" value="1"/>
</dbReference>
<evidence type="ECO:0000313" key="11">
    <source>
        <dbReference type="Proteomes" id="UP001165090"/>
    </source>
</evidence>
<feature type="region of interest" description="Disordered" evidence="8">
    <location>
        <begin position="1224"/>
        <end position="1259"/>
    </location>
</feature>
<evidence type="ECO:0000256" key="3">
    <source>
        <dbReference type="ARBA" id="ARBA00022741"/>
    </source>
</evidence>
<keyword evidence="4" id="KW-1133">Transmembrane helix</keyword>
<sequence>MGQALCACIRPTEDGEKKGSDRALGCDFDIVLYKTIFADFAHAVAIFRAVDGGLLEQNEASLNLIGPGVKDLSSLFSSDPAALTEAYEAVAKGETWRGLVFYEGKSRLSQYTLRRTATALSACGNRFLTAPRDVQSLLAVPQQQLQEKQQLQESVTAKNDRTPASVGFTSSQSRLKPHGQRCSTSMPDLPALPSGISAAAATAGAKEEQEAADGGGDGEVGEVEVGSRCTERAMRGFELDTVRCSTSTRRGTSRPSLDVPAFFRSIEQQALVGGPVEGLAAAAAAAVVASEVVARAQEAGVAARAVTQAITAMASTAGCTAVRRTQGTNAGFDTIGSLTLSLQQGSGLGTVATAHYGGASEACLQVSRKGPANAELLGDPSEQEDFFNLQALLGSSFREADGQSPVSKMIRPGSGSAKEAAGIDKASGGNGDPAGRKAVEFEGPSGTRSCTGTMKDRAWSFKIMQTITQEAHGSSTQGIERHILAPEQGVMVSGYFSKCQEDGLVGGGLEAPGTSCTSNGAAPSVRPIVQGPSGTTAPGLPTLVEESHPSPASSKRATRGKVRRDCSWRKHQHHRQHMLMALNTSAWGTMLDNRSRMATSRSYSCSSTLSDAGQYGAINRSSLQLGREDDGRPAALVDTHLKSPVEGLMTSTQQCPTQTSLESPLVARSMEPRACRSLQGFSSVEANVVPPADTTTGSASPRVQGAAGASIGAGATMATGTAATTVTRELFFSQGSESVLGGIGGGGYGGRALRASSNVLSSIPTTLGTLPRVLSLASKVALVPPACSFGARYSNSGAAGLRAASMQHSAASIPIRCLHQTSPKADIYRAPDVAGASTAGVLYEHANVRCASVPDVESCLQSSSGCRLGEAARGRRLLAESFTHAHCLQSGNRGANSDITAARGLVFFGSSPRPFLDASQQGETCTADSLTATATCSFPANDTCMSGGRDCSRDDLGCGGGGGSVSVMGPASTAPADRPLSTSDLQILGHTAPELRSIGEVQQPRKVVADADDCPVATCPSYTAAECYDAVTVPKLLTAILSGGTAAVNAMDAPAAARQQISTITSGLKSTTAQVIGIASGGIMAMNNGCLLTRSNGAVEHFEEGIECAGRQEEALQRAMLCTIGQLAGVHRSDSSKDKNRSEYLGVGGGNGGYEGPAASPGTPGNADLANETAWSLATALTPTLVKQSQDQQQEWRQTNIPPVQMLQQKQPWEEPLRAQVPVPKKAAGAGSPWRQLDRNPTQLSEIEEASSTGDRDSAEVPLLTVERWHEVTVSGLVHPRTREELIVVTQSDVSARVWAERQLATVVEAEHALLENIFPIHVIEHIALMAAASAASPARDKRPTGTDAHTGTAAASPYTTPVQSTAATRMSKSQALLMHGVASTGGVLIHGVVPGVVPAEAPGRPTLQDRGSVHITGDTFLHLATSHSALTLLFCDIQGFTVMCNQVQPAVVMAFLNDLYTRLDALLDVHGVYKVETIGDCYVAAGGLMKVDEETGAVTVRSDDVDPHHAHRTVQFAKAILHAASAVRLPNTGEPVRLRVGIHSGPAMSGVVGTRMPRFCLFGDTINTASRMESTGMPGAIHVSQATRDLTPDEPWQSTGGVEAKGKGILQTYLLSPPKT</sequence>
<feature type="compositionally biased region" description="Gly residues" evidence="8">
    <location>
        <begin position="1146"/>
        <end position="1155"/>
    </location>
</feature>
<keyword evidence="5" id="KW-0472">Membrane</keyword>
<dbReference type="SMART" id="SM00044">
    <property type="entry name" value="CYCc"/>
    <property type="match status" value="1"/>
</dbReference>
<evidence type="ECO:0000256" key="4">
    <source>
        <dbReference type="ARBA" id="ARBA00022989"/>
    </source>
</evidence>
<dbReference type="PANTHER" id="PTHR11920:SF335">
    <property type="entry name" value="GUANYLATE CYCLASE"/>
    <property type="match status" value="1"/>
</dbReference>
<comment type="similarity">
    <text evidence="7">Belongs to the adenylyl cyclase class-4/guanylyl cyclase family.</text>
</comment>
<accession>A0ABQ5SFQ6</accession>
<organism evidence="10 11">
    <name type="scientific">Volvox africanus</name>
    <dbReference type="NCBI Taxonomy" id="51714"/>
    <lineage>
        <taxon>Eukaryota</taxon>
        <taxon>Viridiplantae</taxon>
        <taxon>Chlorophyta</taxon>
        <taxon>core chlorophytes</taxon>
        <taxon>Chlorophyceae</taxon>
        <taxon>CS clade</taxon>
        <taxon>Chlamydomonadales</taxon>
        <taxon>Volvocaceae</taxon>
        <taxon>Volvox</taxon>
    </lineage>
</organism>
<dbReference type="PANTHER" id="PTHR11920">
    <property type="entry name" value="GUANYLYL CYCLASE"/>
    <property type="match status" value="1"/>
</dbReference>
<feature type="region of interest" description="Disordered" evidence="8">
    <location>
        <begin position="1336"/>
        <end position="1362"/>
    </location>
</feature>
<evidence type="ECO:0000259" key="9">
    <source>
        <dbReference type="PROSITE" id="PS50125"/>
    </source>
</evidence>
<feature type="compositionally biased region" description="Polar residues" evidence="8">
    <location>
        <begin position="1239"/>
        <end position="1253"/>
    </location>
</feature>
<dbReference type="InterPro" id="IPR050401">
    <property type="entry name" value="Cyclic_nucleotide_synthase"/>
</dbReference>